<reference evidence="13" key="1">
    <citation type="submission" date="2016-06" db="UniProtKB">
        <authorList>
            <consortium name="WormBaseParasite"/>
        </authorList>
    </citation>
    <scope>IDENTIFICATION</scope>
</reference>
<dbReference type="PANTHER" id="PTHR11214">
    <property type="entry name" value="BETA-1,3-N-ACETYLGLUCOSAMINYLTRANSFERASE"/>
    <property type="match status" value="1"/>
</dbReference>
<dbReference type="GO" id="GO:0000139">
    <property type="term" value="C:Golgi membrane"/>
    <property type="evidence" value="ECO:0007669"/>
    <property type="project" value="UniProtKB-SubCell"/>
</dbReference>
<evidence type="ECO:0000256" key="7">
    <source>
        <dbReference type="ARBA" id="ARBA00022989"/>
    </source>
</evidence>
<keyword evidence="3 10" id="KW-0328">Glycosyltransferase</keyword>
<proteinExistence type="inferred from homology"/>
<evidence type="ECO:0000256" key="1">
    <source>
        <dbReference type="ARBA" id="ARBA00004323"/>
    </source>
</evidence>
<comment type="subcellular location">
    <subcellularLocation>
        <location evidence="1 10">Golgi apparatus membrane</location>
        <topology evidence="1 10">Single-pass type II membrane protein</topology>
    </subcellularLocation>
</comment>
<evidence type="ECO:0000313" key="13">
    <source>
        <dbReference type="WBParaSite" id="GPUH_0001734801-mRNA-1"/>
    </source>
</evidence>
<evidence type="ECO:0000256" key="9">
    <source>
        <dbReference type="ARBA" id="ARBA00023136"/>
    </source>
</evidence>
<keyword evidence="4" id="KW-0808">Transferase</keyword>
<gene>
    <name evidence="11" type="ORF">GPUH_LOCUS17327</name>
</gene>
<dbReference type="Proteomes" id="UP000271098">
    <property type="component" value="Unassembled WGS sequence"/>
</dbReference>
<dbReference type="EMBL" id="UYRT01085031">
    <property type="protein sequence ID" value="VDN29597.1"/>
    <property type="molecule type" value="Genomic_DNA"/>
</dbReference>
<name>A0A183E8N5_9BILA</name>
<dbReference type="WBParaSite" id="GPUH_0001734801-mRNA-1">
    <property type="protein sequence ID" value="GPUH_0001734801-mRNA-1"/>
    <property type="gene ID" value="GPUH_0001734801"/>
</dbReference>
<dbReference type="GO" id="GO:0006493">
    <property type="term" value="P:protein O-linked glycosylation"/>
    <property type="evidence" value="ECO:0007669"/>
    <property type="project" value="TreeGrafter"/>
</dbReference>
<dbReference type="PANTHER" id="PTHR11214:SF3">
    <property type="entry name" value="BETA-1,3-GALACTOSYLTRANSFERASE 6"/>
    <property type="match status" value="1"/>
</dbReference>
<dbReference type="EC" id="2.4.1.-" evidence="10"/>
<evidence type="ECO:0000313" key="11">
    <source>
        <dbReference type="EMBL" id="VDN29597.1"/>
    </source>
</evidence>
<evidence type="ECO:0000256" key="6">
    <source>
        <dbReference type="ARBA" id="ARBA00022968"/>
    </source>
</evidence>
<evidence type="ECO:0000256" key="5">
    <source>
        <dbReference type="ARBA" id="ARBA00022692"/>
    </source>
</evidence>
<organism evidence="13">
    <name type="scientific">Gongylonema pulchrum</name>
    <dbReference type="NCBI Taxonomy" id="637853"/>
    <lineage>
        <taxon>Eukaryota</taxon>
        <taxon>Metazoa</taxon>
        <taxon>Ecdysozoa</taxon>
        <taxon>Nematoda</taxon>
        <taxon>Chromadorea</taxon>
        <taxon>Rhabditida</taxon>
        <taxon>Spirurina</taxon>
        <taxon>Spiruromorpha</taxon>
        <taxon>Spiruroidea</taxon>
        <taxon>Gongylonematidae</taxon>
        <taxon>Gongylonema</taxon>
    </lineage>
</organism>
<keyword evidence="9" id="KW-0472">Membrane</keyword>
<evidence type="ECO:0000256" key="8">
    <source>
        <dbReference type="ARBA" id="ARBA00023034"/>
    </source>
</evidence>
<evidence type="ECO:0000256" key="10">
    <source>
        <dbReference type="RuleBase" id="RU363063"/>
    </source>
</evidence>
<dbReference type="Pfam" id="PF01762">
    <property type="entry name" value="Galactosyl_T"/>
    <property type="match status" value="1"/>
</dbReference>
<sequence length="145" mass="16174">MQKRIKNSVWGEFRVVVVVDPALLSAAADPHHWSSPSSSPLVATAPRRMRRSAEGLRTIASPSVPPGTTGKGIVTKILGPPRNVFVLGVEKLGSVDEVVQMEAKKWDDLIVFDMIDTYNNMTVKTLNILRWITQYCRAPRFFLQV</sequence>
<dbReference type="AlphaFoldDB" id="A0A183E8N5"/>
<keyword evidence="12" id="KW-1185">Reference proteome</keyword>
<evidence type="ECO:0000256" key="3">
    <source>
        <dbReference type="ARBA" id="ARBA00022676"/>
    </source>
</evidence>
<comment type="similarity">
    <text evidence="2 10">Belongs to the glycosyltransferase 31 family.</text>
</comment>
<reference evidence="11 12" key="2">
    <citation type="submission" date="2018-11" db="EMBL/GenBank/DDBJ databases">
        <authorList>
            <consortium name="Pathogen Informatics"/>
        </authorList>
    </citation>
    <scope>NUCLEOTIDE SEQUENCE [LARGE SCALE GENOMIC DNA]</scope>
</reference>
<dbReference type="OrthoDB" id="6086505at2759"/>
<protein>
    <recommendedName>
        <fullName evidence="10">Hexosyltransferase</fullName>
        <ecNumber evidence="10">2.4.1.-</ecNumber>
    </recommendedName>
</protein>
<keyword evidence="6" id="KW-0735">Signal-anchor</keyword>
<keyword evidence="8 10" id="KW-0333">Golgi apparatus</keyword>
<evidence type="ECO:0000256" key="4">
    <source>
        <dbReference type="ARBA" id="ARBA00022679"/>
    </source>
</evidence>
<keyword evidence="5" id="KW-0812">Transmembrane</keyword>
<evidence type="ECO:0000256" key="2">
    <source>
        <dbReference type="ARBA" id="ARBA00008661"/>
    </source>
</evidence>
<evidence type="ECO:0000313" key="12">
    <source>
        <dbReference type="Proteomes" id="UP000271098"/>
    </source>
</evidence>
<keyword evidence="7" id="KW-1133">Transmembrane helix</keyword>
<accession>A0A183E8N5</accession>
<dbReference type="GO" id="GO:0016758">
    <property type="term" value="F:hexosyltransferase activity"/>
    <property type="evidence" value="ECO:0007669"/>
    <property type="project" value="InterPro"/>
</dbReference>
<dbReference type="InterPro" id="IPR002659">
    <property type="entry name" value="Glyco_trans_31"/>
</dbReference>